<evidence type="ECO:0000313" key="2">
    <source>
        <dbReference type="Proteomes" id="UP000037185"/>
    </source>
</evidence>
<accession>A0ACC4WIH7</accession>
<dbReference type="Proteomes" id="UP000037185">
    <property type="component" value="Unassembled WGS sequence"/>
</dbReference>
<keyword evidence="2" id="KW-1185">Reference proteome</keyword>
<reference evidence="1" key="1">
    <citation type="submission" date="2015-07" db="EMBL/GenBank/DDBJ databases">
        <title>Draft genome sequence of Streptomyces fradiae, a resistant strain to nitron-oligomycin.</title>
        <authorList>
            <person name="Vatlin A.A."/>
            <person name="Bekker O.B."/>
            <person name="Danilenko V.N."/>
        </authorList>
    </citation>
    <scope>NUCLEOTIDE SEQUENCE</scope>
    <source>
        <strain evidence="1">Olg1-1</strain>
    </source>
</reference>
<proteinExistence type="predicted"/>
<organism evidence="1 2">
    <name type="scientific">Streptomyces fradiae</name>
    <name type="common">Streptomyces roseoflavus</name>
    <dbReference type="NCBI Taxonomy" id="1906"/>
    <lineage>
        <taxon>Bacteria</taxon>
        <taxon>Bacillati</taxon>
        <taxon>Actinomycetota</taxon>
        <taxon>Actinomycetes</taxon>
        <taxon>Kitasatosporales</taxon>
        <taxon>Streptomycetaceae</taxon>
        <taxon>Streptomyces</taxon>
    </lineage>
</organism>
<name>A0ACC4WIH7_STRFR</name>
<gene>
    <name evidence="1" type="ORF">ADZ36_03175</name>
</gene>
<evidence type="ECO:0000313" key="1">
    <source>
        <dbReference type="EMBL" id="KNE83937.1"/>
    </source>
</evidence>
<protein>
    <submittedName>
        <fullName evidence="1">Alanine-phosphoribitol ligase</fullName>
    </submittedName>
</protein>
<comment type="caution">
    <text evidence="1">The sequence shown here is derived from an EMBL/GenBank/DDBJ whole genome shotgun (WGS) entry which is preliminary data.</text>
</comment>
<keyword evidence="1" id="KW-0436">Ligase</keyword>
<dbReference type="EMBL" id="LGSP01000003">
    <property type="protein sequence ID" value="KNE83937.1"/>
    <property type="molecule type" value="Genomic_DNA"/>
</dbReference>
<sequence length="619" mass="65347">MGLGKRTLVELFDSRAAQFPDRVAVTADDGDLTYRELNRRSGLLAAELRAAGAGPGTTVVLPAPRGARLLIGVLGILKAGAAYVPVDPGDPPERIAWTVRDSGAAVIVTTPERAGTVVGHEARVVLLDQPAAEPAAGAEPSAEGAAKGAAPTAGSPAYVIYTSGSTGVPKGVPVEHHQVVRLFEATRERFGFDENDVWTLCHSAAFDFSVWEMWGALLFGGRLVVVPLETVRSPDALHELLRRERVTVLNQTPSAFGRLAAADARSPERLTSLRVVVFGGERLEPAMLRDWFERHGDESPRLVNMYGLTEATVHASYRPLGVGDLDAHGASPIGHPLPGLVFHVLGDDGRPVAEGEPGELYIEGAGLARGYLGRPDLNKERFVDHTAPDGTVRRCYRTGDRVVALPGGGYGYLGRTDDQMKIRGYRVEPGEIEAVLVRHEAVSAAAVLPHDYGGSDVRVVAYVESGARAETLAPELGEAAGAALPPHMRPSAYVVLPELPLTRNGKVDKDRLPAPVAGAASAPVHIAAGDGDGDGPELAATERRVAGIWQSVLDVSEVPADADFFDLGGTSLSLLRMFEQVNEAFGIDLEITVLIDGATVRALARHVDGALPASPALTG</sequence>